<evidence type="ECO:0000256" key="3">
    <source>
        <dbReference type="ARBA" id="ARBA00023125"/>
    </source>
</evidence>
<keyword evidence="4" id="KW-0804">Transcription</keyword>
<dbReference type="SMART" id="SM00421">
    <property type="entry name" value="HTH_LUXR"/>
    <property type="match status" value="1"/>
</dbReference>
<proteinExistence type="predicted"/>
<accession>A0A1E7JLR7</accession>
<dbReference type="InterPro" id="IPR000792">
    <property type="entry name" value="Tscrpt_reg_LuxR_C"/>
</dbReference>
<name>A0A1E7JLR7_9ACTN</name>
<keyword evidence="10" id="KW-1185">Reference proteome</keyword>
<evidence type="ECO:0000256" key="5">
    <source>
        <dbReference type="PROSITE-ProRule" id="PRU00169"/>
    </source>
</evidence>
<dbReference type="InterPro" id="IPR039420">
    <property type="entry name" value="WalR-like"/>
</dbReference>
<dbReference type="OrthoDB" id="9808843at2"/>
<organism evidence="9 10">
    <name type="scientific">Streptomyces abyssalis</name>
    <dbReference type="NCBI Taxonomy" id="933944"/>
    <lineage>
        <taxon>Bacteria</taxon>
        <taxon>Bacillati</taxon>
        <taxon>Actinomycetota</taxon>
        <taxon>Actinomycetes</taxon>
        <taxon>Kitasatosporales</taxon>
        <taxon>Streptomycetaceae</taxon>
        <taxon>Streptomyces</taxon>
    </lineage>
</organism>
<dbReference type="STRING" id="933944.AN215_17075"/>
<evidence type="ECO:0000256" key="6">
    <source>
        <dbReference type="SAM" id="MobiDB-lite"/>
    </source>
</evidence>
<dbReference type="InterPro" id="IPR001789">
    <property type="entry name" value="Sig_transdc_resp-reg_receiver"/>
</dbReference>
<dbReference type="GO" id="GO:0000160">
    <property type="term" value="P:phosphorelay signal transduction system"/>
    <property type="evidence" value="ECO:0007669"/>
    <property type="project" value="InterPro"/>
</dbReference>
<feature type="compositionally biased region" description="Basic residues" evidence="6">
    <location>
        <begin position="163"/>
        <end position="174"/>
    </location>
</feature>
<dbReference type="InterPro" id="IPR011006">
    <property type="entry name" value="CheY-like_superfamily"/>
</dbReference>
<feature type="domain" description="HTH luxR-type" evidence="7">
    <location>
        <begin position="179"/>
        <end position="244"/>
    </location>
</feature>
<evidence type="ECO:0000259" key="8">
    <source>
        <dbReference type="PROSITE" id="PS50110"/>
    </source>
</evidence>
<dbReference type="PROSITE" id="PS50110">
    <property type="entry name" value="RESPONSE_REGULATORY"/>
    <property type="match status" value="1"/>
</dbReference>
<feature type="compositionally biased region" description="Gly residues" evidence="6">
    <location>
        <begin position="142"/>
        <end position="152"/>
    </location>
</feature>
<dbReference type="AlphaFoldDB" id="A0A1E7JLR7"/>
<feature type="modified residue" description="4-aspartylphosphate" evidence="5">
    <location>
        <position position="55"/>
    </location>
</feature>
<sequence>MTIRLLIADDQEMVRSAFRMILNSQPDMEVVAEAADGVEAVEQAQKLRPDVCLLDIRMPGLDGLEATRRLAGPEVPDPLNVLIATTFDLDEYVYRALRNGACGFLLKDGSPALLTEAVRAAASGDAMIAPSVTVRLLSRMTSGGGGGSGAGPGSVDQPGPGARRSKAAARHHRAQGGQRAPAEEVLTPRELDVVRLVARGRTNEELADELYVTLSTVKTHLANAQRKLAARNRVEIAAWAWENNLCSD</sequence>
<dbReference type="GO" id="GO:0003677">
    <property type="term" value="F:DNA binding"/>
    <property type="evidence" value="ECO:0007669"/>
    <property type="project" value="UniProtKB-KW"/>
</dbReference>
<dbReference type="CDD" id="cd17535">
    <property type="entry name" value="REC_NarL-like"/>
    <property type="match status" value="1"/>
</dbReference>
<dbReference type="EMBL" id="LJGT01000040">
    <property type="protein sequence ID" value="OEU88587.1"/>
    <property type="molecule type" value="Genomic_DNA"/>
</dbReference>
<dbReference type="InterPro" id="IPR058245">
    <property type="entry name" value="NreC/VraR/RcsB-like_REC"/>
</dbReference>
<dbReference type="GO" id="GO:0006355">
    <property type="term" value="P:regulation of DNA-templated transcription"/>
    <property type="evidence" value="ECO:0007669"/>
    <property type="project" value="InterPro"/>
</dbReference>
<evidence type="ECO:0000313" key="10">
    <source>
        <dbReference type="Proteomes" id="UP000176087"/>
    </source>
</evidence>
<dbReference type="PANTHER" id="PTHR43214">
    <property type="entry name" value="TWO-COMPONENT RESPONSE REGULATOR"/>
    <property type="match status" value="1"/>
</dbReference>
<dbReference type="Gene3D" id="3.40.50.2300">
    <property type="match status" value="1"/>
</dbReference>
<evidence type="ECO:0000259" key="7">
    <source>
        <dbReference type="PROSITE" id="PS50043"/>
    </source>
</evidence>
<dbReference type="Pfam" id="PF00196">
    <property type="entry name" value="GerE"/>
    <property type="match status" value="1"/>
</dbReference>
<dbReference type="InterPro" id="IPR016032">
    <property type="entry name" value="Sig_transdc_resp-reg_C-effctor"/>
</dbReference>
<evidence type="ECO:0000256" key="4">
    <source>
        <dbReference type="ARBA" id="ARBA00023163"/>
    </source>
</evidence>
<reference evidence="9 10" key="1">
    <citation type="journal article" date="2016" name="Front. Microbiol.">
        <title>Comparative Genomics Analysis of Streptomyces Species Reveals Their Adaptation to the Marine Environment and Their Diversity at the Genomic Level.</title>
        <authorList>
            <person name="Tian X."/>
            <person name="Zhang Z."/>
            <person name="Yang T."/>
            <person name="Chen M."/>
            <person name="Li J."/>
            <person name="Chen F."/>
            <person name="Yang J."/>
            <person name="Li W."/>
            <person name="Zhang B."/>
            <person name="Zhang Z."/>
            <person name="Wu J."/>
            <person name="Zhang C."/>
            <person name="Long L."/>
            <person name="Xiao J."/>
        </authorList>
    </citation>
    <scope>NUCLEOTIDE SEQUENCE [LARGE SCALE GENOMIC DNA]</scope>
    <source>
        <strain evidence="9 10">SCSIO 10390</strain>
    </source>
</reference>
<dbReference type="SMART" id="SM00448">
    <property type="entry name" value="REC"/>
    <property type="match status" value="1"/>
</dbReference>
<evidence type="ECO:0000313" key="9">
    <source>
        <dbReference type="EMBL" id="OEU88587.1"/>
    </source>
</evidence>
<dbReference type="SUPFAM" id="SSF46894">
    <property type="entry name" value="C-terminal effector domain of the bipartite response regulators"/>
    <property type="match status" value="1"/>
</dbReference>
<dbReference type="PROSITE" id="PS50043">
    <property type="entry name" value="HTH_LUXR_2"/>
    <property type="match status" value="1"/>
</dbReference>
<feature type="region of interest" description="Disordered" evidence="6">
    <location>
        <begin position="140"/>
        <end position="181"/>
    </location>
</feature>
<dbReference type="PATRIC" id="fig|933944.5.peg.6165"/>
<evidence type="ECO:0000256" key="2">
    <source>
        <dbReference type="ARBA" id="ARBA00023015"/>
    </source>
</evidence>
<keyword evidence="2" id="KW-0805">Transcription regulation</keyword>
<dbReference type="Pfam" id="PF00072">
    <property type="entry name" value="Response_reg"/>
    <property type="match status" value="1"/>
</dbReference>
<dbReference type="PRINTS" id="PR00038">
    <property type="entry name" value="HTHLUXR"/>
</dbReference>
<dbReference type="SUPFAM" id="SSF52172">
    <property type="entry name" value="CheY-like"/>
    <property type="match status" value="1"/>
</dbReference>
<keyword evidence="1 5" id="KW-0597">Phosphoprotein</keyword>
<dbReference type="CDD" id="cd06170">
    <property type="entry name" value="LuxR_C_like"/>
    <property type="match status" value="1"/>
</dbReference>
<comment type="caution">
    <text evidence="9">The sequence shown here is derived from an EMBL/GenBank/DDBJ whole genome shotgun (WGS) entry which is preliminary data.</text>
</comment>
<protein>
    <submittedName>
        <fullName evidence="9">LuxR family transcriptional regulator</fullName>
    </submittedName>
</protein>
<gene>
    <name evidence="9" type="ORF">AN215_17075</name>
</gene>
<feature type="domain" description="Response regulatory" evidence="8">
    <location>
        <begin position="4"/>
        <end position="122"/>
    </location>
</feature>
<evidence type="ECO:0000256" key="1">
    <source>
        <dbReference type="ARBA" id="ARBA00022553"/>
    </source>
</evidence>
<dbReference type="Proteomes" id="UP000176087">
    <property type="component" value="Unassembled WGS sequence"/>
</dbReference>
<dbReference type="PANTHER" id="PTHR43214:SF24">
    <property type="entry name" value="TRANSCRIPTIONAL REGULATORY PROTEIN NARL-RELATED"/>
    <property type="match status" value="1"/>
</dbReference>
<keyword evidence="3" id="KW-0238">DNA-binding</keyword>